<name>A0ABQ6HMA5_9MICO</name>
<keyword evidence="1" id="KW-0472">Membrane</keyword>
<evidence type="ECO:0000256" key="1">
    <source>
        <dbReference type="SAM" id="Phobius"/>
    </source>
</evidence>
<keyword evidence="3" id="KW-1185">Reference proteome</keyword>
<proteinExistence type="predicted"/>
<evidence type="ECO:0000313" key="2">
    <source>
        <dbReference type="EMBL" id="GMA18803.1"/>
    </source>
</evidence>
<gene>
    <name evidence="2" type="ORF">GCM10025862_08240</name>
</gene>
<accession>A0ABQ6HMA5</accession>
<reference evidence="3" key="1">
    <citation type="journal article" date="2019" name="Int. J. Syst. Evol. Microbiol.">
        <title>The Global Catalogue of Microorganisms (GCM) 10K type strain sequencing project: providing services to taxonomists for standard genome sequencing and annotation.</title>
        <authorList>
            <consortium name="The Broad Institute Genomics Platform"/>
            <consortium name="The Broad Institute Genome Sequencing Center for Infectious Disease"/>
            <person name="Wu L."/>
            <person name="Ma J."/>
        </authorList>
    </citation>
    <scope>NUCLEOTIDE SEQUENCE [LARGE SCALE GENOMIC DNA]</scope>
    <source>
        <strain evidence="3">NBRC 105830</strain>
    </source>
</reference>
<feature type="transmembrane region" description="Helical" evidence="1">
    <location>
        <begin position="58"/>
        <end position="80"/>
    </location>
</feature>
<keyword evidence="1" id="KW-1133">Transmembrane helix</keyword>
<keyword evidence="1" id="KW-0812">Transmembrane</keyword>
<dbReference type="Proteomes" id="UP001157109">
    <property type="component" value="Unassembled WGS sequence"/>
</dbReference>
<protein>
    <submittedName>
        <fullName evidence="2">Uncharacterized protein</fullName>
    </submittedName>
</protein>
<organism evidence="2 3">
    <name type="scientific">Arsenicicoccus piscis</name>
    <dbReference type="NCBI Taxonomy" id="673954"/>
    <lineage>
        <taxon>Bacteria</taxon>
        <taxon>Bacillati</taxon>
        <taxon>Actinomycetota</taxon>
        <taxon>Actinomycetes</taxon>
        <taxon>Micrococcales</taxon>
        <taxon>Intrasporangiaceae</taxon>
        <taxon>Arsenicicoccus</taxon>
    </lineage>
</organism>
<sequence>MHRRCGLRGSPTRASRGPARLLRLLSGDLALGGLRRGVGLPTGLGAGGSIRTGLLGGLLGWLLILGGGGLLGGGLLGGLLRRLLGGLARRALGGRLLRAGLLRVGTRLGIRPRVQRGVR</sequence>
<comment type="caution">
    <text evidence="2">The sequence shown here is derived from an EMBL/GenBank/DDBJ whole genome shotgun (WGS) entry which is preliminary data.</text>
</comment>
<dbReference type="RefSeq" id="WP_284283799.1">
    <property type="nucleotide sequence ID" value="NZ_BSUJ01000001.1"/>
</dbReference>
<evidence type="ECO:0000313" key="3">
    <source>
        <dbReference type="Proteomes" id="UP001157109"/>
    </source>
</evidence>
<dbReference type="EMBL" id="BSUJ01000001">
    <property type="protein sequence ID" value="GMA18803.1"/>
    <property type="molecule type" value="Genomic_DNA"/>
</dbReference>